<feature type="transmembrane region" description="Helical" evidence="1">
    <location>
        <begin position="125"/>
        <end position="145"/>
    </location>
</feature>
<evidence type="ECO:0000313" key="3">
    <source>
        <dbReference type="Proteomes" id="UP000031838"/>
    </source>
</evidence>
<dbReference type="Proteomes" id="UP000031838">
    <property type="component" value="Chromosome 1"/>
</dbReference>
<dbReference type="EMBL" id="CP002580">
    <property type="protein sequence ID" value="AJK45954.1"/>
    <property type="molecule type" value="Genomic_DNA"/>
</dbReference>
<dbReference type="AlphaFoldDB" id="A0A0B6RUW8"/>
<keyword evidence="1" id="KW-0812">Transmembrane</keyword>
<feature type="transmembrane region" description="Helical" evidence="1">
    <location>
        <begin position="157"/>
        <end position="178"/>
    </location>
</feature>
<feature type="transmembrane region" description="Helical" evidence="1">
    <location>
        <begin position="29"/>
        <end position="48"/>
    </location>
</feature>
<feature type="transmembrane region" description="Helical" evidence="1">
    <location>
        <begin position="190"/>
        <end position="211"/>
    </location>
</feature>
<reference evidence="2 3" key="2">
    <citation type="journal article" date="2016" name="Appl. Microbiol. Biotechnol.">
        <title>Mutations improving production and secretion of extracellular lipase by Burkholderia glumae PG1.</title>
        <authorList>
            <person name="Knapp A."/>
            <person name="Voget S."/>
            <person name="Gao R."/>
            <person name="Zaburannyi N."/>
            <person name="Krysciak D."/>
            <person name="Breuer M."/>
            <person name="Hauer B."/>
            <person name="Streit W.R."/>
            <person name="Muller R."/>
            <person name="Daniel R."/>
            <person name="Jaeger K.E."/>
        </authorList>
    </citation>
    <scope>NUCLEOTIDE SEQUENCE [LARGE SCALE GENOMIC DNA]</scope>
    <source>
        <strain evidence="2 3">PG1</strain>
    </source>
</reference>
<organism evidence="2 3">
    <name type="scientific">Burkholderia plantarii</name>
    <dbReference type="NCBI Taxonomy" id="41899"/>
    <lineage>
        <taxon>Bacteria</taxon>
        <taxon>Pseudomonadati</taxon>
        <taxon>Pseudomonadota</taxon>
        <taxon>Betaproteobacteria</taxon>
        <taxon>Burkholderiales</taxon>
        <taxon>Burkholderiaceae</taxon>
        <taxon>Burkholderia</taxon>
    </lineage>
</organism>
<keyword evidence="1" id="KW-1133">Transmembrane helix</keyword>
<feature type="transmembrane region" description="Helical" evidence="1">
    <location>
        <begin position="60"/>
        <end position="78"/>
    </location>
</feature>
<proteinExistence type="predicted"/>
<feature type="transmembrane region" description="Helical" evidence="1">
    <location>
        <begin position="90"/>
        <end position="113"/>
    </location>
</feature>
<dbReference type="InterPro" id="IPR009495">
    <property type="entry name" value="NrsF"/>
</dbReference>
<dbReference type="Pfam" id="PF06532">
    <property type="entry name" value="NrsF"/>
    <property type="match status" value="1"/>
</dbReference>
<keyword evidence="1" id="KW-0472">Membrane</keyword>
<accession>A0A0B6RUW8</accession>
<evidence type="ECO:0000256" key="1">
    <source>
        <dbReference type="SAM" id="Phobius"/>
    </source>
</evidence>
<dbReference type="KEGG" id="bgp:BGL_1c14380"/>
<keyword evidence="3" id="KW-1185">Reference proteome</keyword>
<dbReference type="HOGENOM" id="CLU_097826_1_0_4"/>
<protein>
    <recommendedName>
        <fullName evidence="4">Transmembrane protein</fullName>
    </recommendedName>
</protein>
<dbReference type="OrthoDB" id="6059252at2"/>
<reference evidence="3" key="1">
    <citation type="submission" date="2011-03" db="EMBL/GenBank/DDBJ databases">
        <authorList>
            <person name="Voget S."/>
            <person name="Streit W.R."/>
            <person name="Jaeger K.E."/>
            <person name="Daniel R."/>
        </authorList>
    </citation>
    <scope>NUCLEOTIDE SEQUENCE [LARGE SCALE GENOMIC DNA]</scope>
    <source>
        <strain evidence="3">PG1</strain>
    </source>
</reference>
<evidence type="ECO:0000313" key="2">
    <source>
        <dbReference type="EMBL" id="AJK45954.1"/>
    </source>
</evidence>
<sequence length="213" mass="22233">MKTRDLVTRLAADLRPVEPGAVARRIERALLTGFAGSVALLVGLYGIRSDMPEVILTTRFWARLAFPLSLIVAAMKLTERLGRPGAPVRMAWIAAALPVLTMLLAGGGVLLATPPGYRLQLMLGTSGWLAAANLVLLSLPPLAAAMHALKGLAPTRLALAGAGAGLLAGAQGLLVFSLYGADVSLSFWGIWYALAIVLTTAIGAALAPGYLRW</sequence>
<name>A0A0B6RUW8_BURPL</name>
<dbReference type="RefSeq" id="WP_042624584.1">
    <property type="nucleotide sequence ID" value="NZ_BSTO01000005.1"/>
</dbReference>
<evidence type="ECO:0008006" key="4">
    <source>
        <dbReference type="Google" id="ProtNLM"/>
    </source>
</evidence>
<gene>
    <name evidence="2" type="ORF">BGL_1c14380</name>
</gene>
<dbReference type="KEGG" id="bpla:bpln_1g13930"/>